<reference evidence="4" key="1">
    <citation type="journal article" date="2019" name="Int. J. Syst. Evol. Microbiol.">
        <title>The Global Catalogue of Microorganisms (GCM) 10K type strain sequencing project: providing services to taxonomists for standard genome sequencing and annotation.</title>
        <authorList>
            <consortium name="The Broad Institute Genomics Platform"/>
            <consortium name="The Broad Institute Genome Sequencing Center for Infectious Disease"/>
            <person name="Wu L."/>
            <person name="Ma J."/>
        </authorList>
    </citation>
    <scope>NUCLEOTIDE SEQUENCE [LARGE SCALE GENOMIC DNA]</scope>
    <source>
        <strain evidence="4">CGMCC 4.7139</strain>
    </source>
</reference>
<dbReference type="PROSITE" id="PS51257">
    <property type="entry name" value="PROKAR_LIPOPROTEIN"/>
    <property type="match status" value="1"/>
</dbReference>
<evidence type="ECO:0000313" key="4">
    <source>
        <dbReference type="Proteomes" id="UP001595993"/>
    </source>
</evidence>
<evidence type="ECO:0000256" key="1">
    <source>
        <dbReference type="SAM" id="SignalP"/>
    </source>
</evidence>
<dbReference type="InterPro" id="IPR011330">
    <property type="entry name" value="Glyco_hydro/deAcase_b/a-brl"/>
</dbReference>
<dbReference type="Proteomes" id="UP001595993">
    <property type="component" value="Unassembled WGS sequence"/>
</dbReference>
<feature type="chain" id="PRO_5046871209" evidence="1">
    <location>
        <begin position="26"/>
        <end position="213"/>
    </location>
</feature>
<name>A0ABV9FWX5_9ACTN</name>
<accession>A0ABV9FWX5</accession>
<feature type="signal peptide" evidence="1">
    <location>
        <begin position="1"/>
        <end position="25"/>
    </location>
</feature>
<dbReference type="InterPro" id="IPR002509">
    <property type="entry name" value="NODB_dom"/>
</dbReference>
<dbReference type="RefSeq" id="WP_381190812.1">
    <property type="nucleotide sequence ID" value="NZ_JBHSFE010000003.1"/>
</dbReference>
<keyword evidence="4" id="KW-1185">Reference proteome</keyword>
<keyword evidence="1" id="KW-0732">Signal</keyword>
<dbReference type="Gene3D" id="3.20.20.370">
    <property type="entry name" value="Glycoside hydrolase/deacetylase"/>
    <property type="match status" value="1"/>
</dbReference>
<protein>
    <submittedName>
        <fullName evidence="3">Polysaccharide deacetylase family protein</fullName>
    </submittedName>
</protein>
<gene>
    <name evidence="3" type="ORF">ACFO9E_01555</name>
</gene>
<dbReference type="EMBL" id="JBHSFE010000003">
    <property type="protein sequence ID" value="MFC4606516.1"/>
    <property type="molecule type" value="Genomic_DNA"/>
</dbReference>
<dbReference type="Pfam" id="PF01522">
    <property type="entry name" value="Polysacc_deac_1"/>
    <property type="match status" value="1"/>
</dbReference>
<proteinExistence type="predicted"/>
<organism evidence="3 4">
    <name type="scientific">Streptomyces maoxianensis</name>
    <dbReference type="NCBI Taxonomy" id="1459942"/>
    <lineage>
        <taxon>Bacteria</taxon>
        <taxon>Bacillati</taxon>
        <taxon>Actinomycetota</taxon>
        <taxon>Actinomycetes</taxon>
        <taxon>Kitasatosporales</taxon>
        <taxon>Streptomycetaceae</taxon>
        <taxon>Streptomyces</taxon>
    </lineage>
</organism>
<evidence type="ECO:0000313" key="3">
    <source>
        <dbReference type="EMBL" id="MFC4606516.1"/>
    </source>
</evidence>
<feature type="domain" description="NodB homology" evidence="2">
    <location>
        <begin position="117"/>
        <end position="167"/>
    </location>
</feature>
<comment type="caution">
    <text evidence="3">The sequence shown here is derived from an EMBL/GenBank/DDBJ whole genome shotgun (WGS) entry which is preliminary data.</text>
</comment>
<dbReference type="SUPFAM" id="SSF88713">
    <property type="entry name" value="Glycoside hydrolase/deacetylase"/>
    <property type="match status" value="1"/>
</dbReference>
<sequence>MTQAHRPLAGLLVAGALLTAGCAQSVDPIERLGRKAAQQVTPGAGAPGAAHRRWGLVRPLAAAPRPPLRRLSAPPVVDRVPTRHKVVFLTFDERAARDPRFIRMTGELKLPVSVFRTAGHPDLRTLSYERQRAEICGRREVRLFSPPHGAYNEDTLRAAADCGVRAVVLGRKHADGERLRPGRIVRAETRTAAWLLRRIQEQGYAVARLEDYV</sequence>
<evidence type="ECO:0000259" key="2">
    <source>
        <dbReference type="Pfam" id="PF01522"/>
    </source>
</evidence>